<dbReference type="Proteomes" id="UP000773614">
    <property type="component" value="Unassembled WGS sequence"/>
</dbReference>
<evidence type="ECO:0000313" key="3">
    <source>
        <dbReference type="Proteomes" id="UP000773614"/>
    </source>
</evidence>
<accession>A0A964WSP5</accession>
<evidence type="ECO:0000313" key="2">
    <source>
        <dbReference type="EMBL" id="MYZ47015.1"/>
    </source>
</evidence>
<comment type="caution">
    <text evidence="2">The sequence shown here is derived from an EMBL/GenBank/DDBJ whole genome shotgun (WGS) entry which is preliminary data.</text>
</comment>
<feature type="compositionally biased region" description="Basic and acidic residues" evidence="1">
    <location>
        <begin position="57"/>
        <end position="71"/>
    </location>
</feature>
<evidence type="ECO:0000256" key="1">
    <source>
        <dbReference type="SAM" id="MobiDB-lite"/>
    </source>
</evidence>
<organism evidence="2 3">
    <name type="scientific">Propylenella binzhouense</name>
    <dbReference type="NCBI Taxonomy" id="2555902"/>
    <lineage>
        <taxon>Bacteria</taxon>
        <taxon>Pseudomonadati</taxon>
        <taxon>Pseudomonadota</taxon>
        <taxon>Alphaproteobacteria</taxon>
        <taxon>Hyphomicrobiales</taxon>
        <taxon>Propylenellaceae</taxon>
        <taxon>Propylenella</taxon>
    </lineage>
</organism>
<gene>
    <name evidence="2" type="ORF">E4O86_04725</name>
</gene>
<dbReference type="EMBL" id="SPKJ01000008">
    <property type="protein sequence ID" value="MYZ47015.1"/>
    <property type="molecule type" value="Genomic_DNA"/>
</dbReference>
<keyword evidence="3" id="KW-1185">Reference proteome</keyword>
<dbReference type="AlphaFoldDB" id="A0A964WSP5"/>
<protein>
    <submittedName>
        <fullName evidence="2">Uncharacterized protein</fullName>
    </submittedName>
</protein>
<name>A0A964WSP5_9HYPH</name>
<proteinExistence type="predicted"/>
<dbReference type="OrthoDB" id="7996844at2"/>
<feature type="compositionally biased region" description="Basic and acidic residues" evidence="1">
    <location>
        <begin position="1"/>
        <end position="28"/>
    </location>
</feature>
<dbReference type="RefSeq" id="WP_161139356.1">
    <property type="nucleotide sequence ID" value="NZ_SPKJ01000008.1"/>
</dbReference>
<reference evidence="2" key="1">
    <citation type="submission" date="2019-03" db="EMBL/GenBank/DDBJ databases">
        <title>Afifella sp. nov., isolated from activated sludge.</title>
        <authorList>
            <person name="Li Q."/>
            <person name="Liu Y."/>
        </authorList>
    </citation>
    <scope>NUCLEOTIDE SEQUENCE</scope>
    <source>
        <strain evidence="2">L72</strain>
    </source>
</reference>
<feature type="region of interest" description="Disordered" evidence="1">
    <location>
        <begin position="1"/>
        <end position="84"/>
    </location>
</feature>
<sequence>MQGNKTHEQFVRNLEHKSDVPKPGDPRPQDGAAGHGARHAHVRESEMPVSRGGMNQESRDHNKHNEGDRSVHGPQKHHAAEEKH</sequence>